<feature type="compositionally biased region" description="Low complexity" evidence="1">
    <location>
        <begin position="220"/>
        <end position="276"/>
    </location>
</feature>
<evidence type="ECO:0000313" key="3">
    <source>
        <dbReference type="Proteomes" id="UP000305067"/>
    </source>
</evidence>
<protein>
    <submittedName>
        <fullName evidence="2">Uncharacterized protein</fullName>
    </submittedName>
</protein>
<feature type="compositionally biased region" description="Basic residues" evidence="1">
    <location>
        <begin position="141"/>
        <end position="161"/>
    </location>
</feature>
<sequence>MKGESSKLPANYLQPAPVRGQLEPPNQRSAPGWRYIQCTDTPNQFRVLLPPRTAEHYEQLLRAEVYELAKQPNLSWERILEIRHLKDRMIRKCQRLSKIVPNRKVNPTPGGFAPQTAVAPTDFRLKEMEKWLRSHQATKPSSHHHHHHHISSSHTHSARKKTSFEQANPTKSYCCVGCQQPNRHHHHHRAAPSYPDLRADTPNEDEAVGRQAASPPPAMSPRSTRATAGGTPRPRSSLSLRRASTGSATHLHAPPAAGPSRSPSSNHGPNPNSPYGHTIPHGALATPDNLSDSSSGDDLPPRRNSITRNPAVSDKGKSVVRRMSMSSILSPPALSPSAVPGSPPPLPIPYRPSLLFGAFTTEEPIALHSDPPVTELEPLAEQPADPVLSSSPPEDSAEQPRLRRRRSCIKRNESSGEVKTVSWAVTPEIADDISKYVEAAADLEVSGKQYEEMRFSYAGHVKALDMLHVNVSESLDRLRAETQHLEMLQEDIRAQREKLEQSYDKLEEKHQSMKDRVEGLLNKQAPGS</sequence>
<accession>A0A5C3QQ97</accession>
<dbReference type="OrthoDB" id="3258282at2759"/>
<feature type="region of interest" description="Disordered" evidence="1">
    <location>
        <begin position="382"/>
        <end position="411"/>
    </location>
</feature>
<gene>
    <name evidence="2" type="ORF">BDV98DRAFT_603116</name>
</gene>
<feature type="region of interest" description="Disordered" evidence="1">
    <location>
        <begin position="132"/>
        <end position="165"/>
    </location>
</feature>
<keyword evidence="3" id="KW-1185">Reference proteome</keyword>
<reference evidence="2 3" key="1">
    <citation type="journal article" date="2019" name="Nat. Ecol. Evol.">
        <title>Megaphylogeny resolves global patterns of mushroom evolution.</title>
        <authorList>
            <person name="Varga T."/>
            <person name="Krizsan K."/>
            <person name="Foldi C."/>
            <person name="Dima B."/>
            <person name="Sanchez-Garcia M."/>
            <person name="Sanchez-Ramirez S."/>
            <person name="Szollosi G.J."/>
            <person name="Szarkandi J.G."/>
            <person name="Papp V."/>
            <person name="Albert L."/>
            <person name="Andreopoulos W."/>
            <person name="Angelini C."/>
            <person name="Antonin V."/>
            <person name="Barry K.W."/>
            <person name="Bougher N.L."/>
            <person name="Buchanan P."/>
            <person name="Buyck B."/>
            <person name="Bense V."/>
            <person name="Catcheside P."/>
            <person name="Chovatia M."/>
            <person name="Cooper J."/>
            <person name="Damon W."/>
            <person name="Desjardin D."/>
            <person name="Finy P."/>
            <person name="Geml J."/>
            <person name="Haridas S."/>
            <person name="Hughes K."/>
            <person name="Justo A."/>
            <person name="Karasinski D."/>
            <person name="Kautmanova I."/>
            <person name="Kiss B."/>
            <person name="Kocsube S."/>
            <person name="Kotiranta H."/>
            <person name="LaButti K.M."/>
            <person name="Lechner B.E."/>
            <person name="Liimatainen K."/>
            <person name="Lipzen A."/>
            <person name="Lukacs Z."/>
            <person name="Mihaltcheva S."/>
            <person name="Morgado L.N."/>
            <person name="Niskanen T."/>
            <person name="Noordeloos M.E."/>
            <person name="Ohm R.A."/>
            <person name="Ortiz-Santana B."/>
            <person name="Ovrebo C."/>
            <person name="Racz N."/>
            <person name="Riley R."/>
            <person name="Savchenko A."/>
            <person name="Shiryaev A."/>
            <person name="Soop K."/>
            <person name="Spirin V."/>
            <person name="Szebenyi C."/>
            <person name="Tomsovsky M."/>
            <person name="Tulloss R.E."/>
            <person name="Uehling J."/>
            <person name="Grigoriev I.V."/>
            <person name="Vagvolgyi C."/>
            <person name="Papp T."/>
            <person name="Martin F.M."/>
            <person name="Miettinen O."/>
            <person name="Hibbett D.S."/>
            <person name="Nagy L.G."/>
        </authorList>
    </citation>
    <scope>NUCLEOTIDE SEQUENCE [LARGE SCALE GENOMIC DNA]</scope>
    <source>
        <strain evidence="2 3">CBS 309.79</strain>
    </source>
</reference>
<feature type="region of interest" description="Disordered" evidence="1">
    <location>
        <begin position="1"/>
        <end position="29"/>
    </location>
</feature>
<feature type="compositionally biased region" description="Low complexity" evidence="1">
    <location>
        <begin position="287"/>
        <end position="298"/>
    </location>
</feature>
<organism evidence="2 3">
    <name type="scientific">Pterulicium gracile</name>
    <dbReference type="NCBI Taxonomy" id="1884261"/>
    <lineage>
        <taxon>Eukaryota</taxon>
        <taxon>Fungi</taxon>
        <taxon>Dikarya</taxon>
        <taxon>Basidiomycota</taxon>
        <taxon>Agaricomycotina</taxon>
        <taxon>Agaricomycetes</taxon>
        <taxon>Agaricomycetidae</taxon>
        <taxon>Agaricales</taxon>
        <taxon>Pleurotineae</taxon>
        <taxon>Pterulaceae</taxon>
        <taxon>Pterulicium</taxon>
    </lineage>
</organism>
<evidence type="ECO:0000256" key="1">
    <source>
        <dbReference type="SAM" id="MobiDB-lite"/>
    </source>
</evidence>
<feature type="region of interest" description="Disordered" evidence="1">
    <location>
        <begin position="182"/>
        <end position="319"/>
    </location>
</feature>
<dbReference type="Proteomes" id="UP000305067">
    <property type="component" value="Unassembled WGS sequence"/>
</dbReference>
<dbReference type="AlphaFoldDB" id="A0A5C3QQ97"/>
<feature type="region of interest" description="Disordered" evidence="1">
    <location>
        <begin position="506"/>
        <end position="528"/>
    </location>
</feature>
<proteinExistence type="predicted"/>
<evidence type="ECO:0000313" key="2">
    <source>
        <dbReference type="EMBL" id="TFL03737.1"/>
    </source>
</evidence>
<dbReference type="EMBL" id="ML178820">
    <property type="protein sequence ID" value="TFL03737.1"/>
    <property type="molecule type" value="Genomic_DNA"/>
</dbReference>
<feature type="compositionally biased region" description="Basic and acidic residues" evidence="1">
    <location>
        <begin position="506"/>
        <end position="518"/>
    </location>
</feature>
<name>A0A5C3QQ97_9AGAR</name>